<dbReference type="RefSeq" id="WP_015617321.1">
    <property type="nucleotide sequence ID" value="NC_021182.1"/>
</dbReference>
<evidence type="ECO:0000313" key="3">
    <source>
        <dbReference type="Proteomes" id="UP000013523"/>
    </source>
</evidence>
<dbReference type="PANTHER" id="PTHR40076:SF1">
    <property type="entry name" value="MEMBRANE PROTEIN"/>
    <property type="match status" value="1"/>
</dbReference>
<organism evidence="2 3">
    <name type="scientific">Clostridium pasteurianum BC1</name>
    <dbReference type="NCBI Taxonomy" id="86416"/>
    <lineage>
        <taxon>Bacteria</taxon>
        <taxon>Bacillati</taxon>
        <taxon>Bacillota</taxon>
        <taxon>Clostridia</taxon>
        <taxon>Eubacteriales</taxon>
        <taxon>Clostridiaceae</taxon>
        <taxon>Clostridium</taxon>
    </lineage>
</organism>
<keyword evidence="1" id="KW-0472">Membrane</keyword>
<keyword evidence="1" id="KW-0812">Transmembrane</keyword>
<proteinExistence type="predicted"/>
<dbReference type="Pfam" id="PF06161">
    <property type="entry name" value="DUF975"/>
    <property type="match status" value="1"/>
</dbReference>
<name>R4K7A3_CLOPA</name>
<dbReference type="HOGENOM" id="CLU_045673_0_1_9"/>
<feature type="transmembrane region" description="Helical" evidence="1">
    <location>
        <begin position="54"/>
        <end position="76"/>
    </location>
</feature>
<dbReference type="EMBL" id="CP003261">
    <property type="protein sequence ID" value="AGK99047.1"/>
    <property type="molecule type" value="Genomic_DNA"/>
</dbReference>
<dbReference type="PANTHER" id="PTHR40076">
    <property type="entry name" value="MEMBRANE PROTEIN-RELATED"/>
    <property type="match status" value="1"/>
</dbReference>
<feature type="transmembrane region" description="Helical" evidence="1">
    <location>
        <begin position="186"/>
        <end position="216"/>
    </location>
</feature>
<feature type="transmembrane region" description="Helical" evidence="1">
    <location>
        <begin position="97"/>
        <end position="126"/>
    </location>
</feature>
<evidence type="ECO:0000313" key="2">
    <source>
        <dbReference type="EMBL" id="AGK99047.1"/>
    </source>
</evidence>
<evidence type="ECO:0000256" key="1">
    <source>
        <dbReference type="SAM" id="Phobius"/>
    </source>
</evidence>
<dbReference type="eggNOG" id="COG5523">
    <property type="taxonomic scope" value="Bacteria"/>
</dbReference>
<sequence>MYISEIKSKAKESLRGRKGKAALATFLYYLIVISIPEIINFIIRSTIGNTPADIIAPIVSIVWSSIFLIGFYKYFISYSDRDKDTKINLLFSEFHSFYKALGFQLLVSIAIAILYLILGLIGFIIVQFNDFNALSIIILIILILIGIIGTIYISLRVVFSVIIIAEDKSIGVIESIKISLKLTKGYVWKLFLTGLSFIGWIILVGITFGIVGLYVIPYMQLTYINFYFELKNKNLESNV</sequence>
<feature type="transmembrane region" description="Helical" evidence="1">
    <location>
        <begin position="21"/>
        <end position="42"/>
    </location>
</feature>
<dbReference type="OrthoDB" id="9784844at2"/>
<dbReference type="KEGG" id="cpas:Clopa_4330"/>
<dbReference type="Proteomes" id="UP000013523">
    <property type="component" value="Chromosome"/>
</dbReference>
<dbReference type="AlphaFoldDB" id="R4K7A3"/>
<dbReference type="InterPro" id="IPR010380">
    <property type="entry name" value="DUF975"/>
</dbReference>
<keyword evidence="3" id="KW-1185">Reference proteome</keyword>
<reference evidence="2 3" key="1">
    <citation type="submission" date="2012-01" db="EMBL/GenBank/DDBJ databases">
        <title>Complete sequence of chromosome of Clostridium pasteurianum BC1.</title>
        <authorList>
            <consortium name="US DOE Joint Genome Institute"/>
            <person name="Lucas S."/>
            <person name="Han J."/>
            <person name="Lapidus A."/>
            <person name="Cheng J.-F."/>
            <person name="Goodwin L."/>
            <person name="Pitluck S."/>
            <person name="Peters L."/>
            <person name="Mikhailova N."/>
            <person name="Teshima H."/>
            <person name="Detter J.C."/>
            <person name="Han C."/>
            <person name="Tapia R."/>
            <person name="Land M."/>
            <person name="Hauser L."/>
            <person name="Kyrpides N."/>
            <person name="Ivanova N."/>
            <person name="Pagani I."/>
            <person name="Dunn J."/>
            <person name="Taghavi S."/>
            <person name="Francis A."/>
            <person name="van der Lelie D."/>
            <person name="Woyke T."/>
        </authorList>
    </citation>
    <scope>NUCLEOTIDE SEQUENCE [LARGE SCALE GENOMIC DNA]</scope>
    <source>
        <strain evidence="2 3">BC1</strain>
    </source>
</reference>
<feature type="transmembrane region" description="Helical" evidence="1">
    <location>
        <begin position="132"/>
        <end position="165"/>
    </location>
</feature>
<dbReference type="PATRIC" id="fig|86416.3.peg.4341"/>
<protein>
    <submittedName>
        <fullName evidence="2">Putative integral membrane protein</fullName>
    </submittedName>
</protein>
<keyword evidence="1" id="KW-1133">Transmembrane helix</keyword>
<gene>
    <name evidence="2" type="ORF">Clopa_4330</name>
</gene>
<accession>R4K7A3</accession>